<dbReference type="GO" id="GO:0004371">
    <property type="term" value="F:glycerone kinase activity"/>
    <property type="evidence" value="ECO:0007669"/>
    <property type="project" value="InterPro"/>
</dbReference>
<organism evidence="3 4">
    <name type="scientific">Artemisia annua</name>
    <name type="common">Sweet wormwood</name>
    <dbReference type="NCBI Taxonomy" id="35608"/>
    <lineage>
        <taxon>Eukaryota</taxon>
        <taxon>Viridiplantae</taxon>
        <taxon>Streptophyta</taxon>
        <taxon>Embryophyta</taxon>
        <taxon>Tracheophyta</taxon>
        <taxon>Spermatophyta</taxon>
        <taxon>Magnoliopsida</taxon>
        <taxon>eudicotyledons</taxon>
        <taxon>Gunneridae</taxon>
        <taxon>Pentapetalae</taxon>
        <taxon>asterids</taxon>
        <taxon>campanulids</taxon>
        <taxon>Asterales</taxon>
        <taxon>Asteraceae</taxon>
        <taxon>Asteroideae</taxon>
        <taxon>Anthemideae</taxon>
        <taxon>Artemisiinae</taxon>
        <taxon>Artemisia</taxon>
    </lineage>
</organism>
<comment type="caution">
    <text evidence="3">The sequence shown here is derived from an EMBL/GenBank/DDBJ whole genome shotgun (WGS) entry which is preliminary data.</text>
</comment>
<keyword evidence="4" id="KW-1185">Reference proteome</keyword>
<dbReference type="AlphaFoldDB" id="A0A2U1LTU9"/>
<evidence type="ECO:0000313" key="3">
    <source>
        <dbReference type="EMBL" id="PWA52420.1"/>
    </source>
</evidence>
<dbReference type="InterPro" id="IPR050861">
    <property type="entry name" value="Dihydroxyacetone_Kinase"/>
</dbReference>
<dbReference type="PANTHER" id="PTHR28629:SF4">
    <property type="entry name" value="TRIOKINASE_FMN CYCLASE"/>
    <property type="match status" value="1"/>
</dbReference>
<sequence>MRRANGLLHFDEDEVAMGFNSRKMIGEDSSINKKIGRMGVTKAIEMEYKRSMASMTPDQSGKVGVGMMANPMPFYTPRPERRRPDSRSVDWNSSGVERDRGEINTQVLLICRKHGHACKYGVAVSDTCPTRRRLGHDSDSCPARTCRVPRAVWAGHGFGHGLNTDLDFFLKKTMKKEDEEIMNLVMKGHGSFIFRDVLTELKPYVTLSEKPGRLAVQLVTGGSGVKSVKGVEAASSSTSGGDPIAVKDREQDEVRSFDDPTLKDSLKDDDKVTVGGHVESQDGQPLLKVVLRADVSASTYDKVAIISGPLVKVFLVIELILARSFATLEVNLMARGGSGHEPAHAGFVGDGMLTTATVGMFLPRHLLLQFLLYLPPELEFYSRSAAKEVDTTVKESSRPERASVFAKRAPQSGVLHSRKPTSSVEADIVGGSTTCSHALPNLLTN</sequence>
<feature type="region of interest" description="Disordered" evidence="1">
    <location>
        <begin position="74"/>
        <end position="95"/>
    </location>
</feature>
<reference evidence="3 4" key="1">
    <citation type="journal article" date="2018" name="Mol. Plant">
        <title>The genome of Artemisia annua provides insight into the evolution of Asteraceae family and artemisinin biosynthesis.</title>
        <authorList>
            <person name="Shen Q."/>
            <person name="Zhang L."/>
            <person name="Liao Z."/>
            <person name="Wang S."/>
            <person name="Yan T."/>
            <person name="Shi P."/>
            <person name="Liu M."/>
            <person name="Fu X."/>
            <person name="Pan Q."/>
            <person name="Wang Y."/>
            <person name="Lv Z."/>
            <person name="Lu X."/>
            <person name="Zhang F."/>
            <person name="Jiang W."/>
            <person name="Ma Y."/>
            <person name="Chen M."/>
            <person name="Hao X."/>
            <person name="Li L."/>
            <person name="Tang Y."/>
            <person name="Lv G."/>
            <person name="Zhou Y."/>
            <person name="Sun X."/>
            <person name="Brodelius P.E."/>
            <person name="Rose J.K.C."/>
            <person name="Tang K."/>
        </authorList>
    </citation>
    <scope>NUCLEOTIDE SEQUENCE [LARGE SCALE GENOMIC DNA]</scope>
    <source>
        <strain evidence="4">cv. Huhao1</strain>
        <tissue evidence="3">Leaf</tissue>
    </source>
</reference>
<dbReference type="Gene3D" id="3.40.50.10440">
    <property type="entry name" value="Dihydroxyacetone kinase, domain 1"/>
    <property type="match status" value="1"/>
</dbReference>
<dbReference type="GO" id="GO:0019563">
    <property type="term" value="P:glycerol catabolic process"/>
    <property type="evidence" value="ECO:0007669"/>
    <property type="project" value="TreeGrafter"/>
</dbReference>
<dbReference type="GO" id="GO:0005829">
    <property type="term" value="C:cytosol"/>
    <property type="evidence" value="ECO:0007669"/>
    <property type="project" value="TreeGrafter"/>
</dbReference>
<accession>A0A2U1LTU9</accession>
<protein>
    <submittedName>
        <fullName evidence="3">ATP binding microtubule motor family protein</fullName>
    </submittedName>
</protein>
<feature type="compositionally biased region" description="Basic and acidic residues" evidence="1">
    <location>
        <begin position="78"/>
        <end position="88"/>
    </location>
</feature>
<dbReference type="EMBL" id="PKPP01007795">
    <property type="protein sequence ID" value="PWA52420.1"/>
    <property type="molecule type" value="Genomic_DNA"/>
</dbReference>
<dbReference type="STRING" id="35608.A0A2U1LTU9"/>
<evidence type="ECO:0000313" key="4">
    <source>
        <dbReference type="Proteomes" id="UP000245207"/>
    </source>
</evidence>
<dbReference type="Pfam" id="PF02733">
    <property type="entry name" value="Dak1"/>
    <property type="match status" value="1"/>
</dbReference>
<dbReference type="PANTHER" id="PTHR28629">
    <property type="entry name" value="TRIOKINASE/FMN CYCLASE"/>
    <property type="match status" value="1"/>
</dbReference>
<proteinExistence type="predicted"/>
<dbReference type="InterPro" id="IPR004006">
    <property type="entry name" value="DhaK_dom"/>
</dbReference>
<evidence type="ECO:0000259" key="2">
    <source>
        <dbReference type="PROSITE" id="PS51481"/>
    </source>
</evidence>
<dbReference type="PROSITE" id="PS51481">
    <property type="entry name" value="DHAK"/>
    <property type="match status" value="1"/>
</dbReference>
<dbReference type="OrthoDB" id="10675225at2759"/>
<feature type="domain" description="DhaK" evidence="2">
    <location>
        <begin position="282"/>
        <end position="445"/>
    </location>
</feature>
<name>A0A2U1LTU9_ARTAN</name>
<dbReference type="Proteomes" id="UP000245207">
    <property type="component" value="Unassembled WGS sequence"/>
</dbReference>
<gene>
    <name evidence="3" type="ORF">CTI12_AA455050</name>
</gene>
<evidence type="ECO:0000256" key="1">
    <source>
        <dbReference type="SAM" id="MobiDB-lite"/>
    </source>
</evidence>
<dbReference type="SUPFAM" id="SSF82549">
    <property type="entry name" value="DAK1/DegV-like"/>
    <property type="match status" value="1"/>
</dbReference>